<evidence type="ECO:0000256" key="2">
    <source>
        <dbReference type="ARBA" id="ARBA00040720"/>
    </source>
</evidence>
<evidence type="ECO:0000259" key="6">
    <source>
        <dbReference type="Pfam" id="PF01370"/>
    </source>
</evidence>
<comment type="caution">
    <text evidence="7">The sequence shown here is derived from an EMBL/GenBank/DDBJ whole genome shotgun (WGS) entry which is preliminary data.</text>
</comment>
<dbReference type="InterPro" id="IPR001509">
    <property type="entry name" value="Epimerase_deHydtase"/>
</dbReference>
<evidence type="ECO:0000256" key="1">
    <source>
        <dbReference type="ARBA" id="ARBA00038501"/>
    </source>
</evidence>
<dbReference type="GO" id="GO:0005739">
    <property type="term" value="C:mitochondrion"/>
    <property type="evidence" value="ECO:0007669"/>
    <property type="project" value="TreeGrafter"/>
</dbReference>
<keyword evidence="8" id="KW-1185">Reference proteome</keyword>
<evidence type="ECO:0000256" key="4">
    <source>
        <dbReference type="ARBA" id="ARBA00043145"/>
    </source>
</evidence>
<comment type="subunit">
    <text evidence="5">Complex I is composed of 45 different subunits. This a component of the hydrophobic protein fraction. Interacts with BLOC1S1. Interacts with SLC2A4. Interacts with CLOCK. Interacts with RAB5IF.</text>
</comment>
<dbReference type="Proteomes" id="UP001367676">
    <property type="component" value="Unassembled WGS sequence"/>
</dbReference>
<organism evidence="7 8">
    <name type="scientific">Parthenolecanium corni</name>
    <dbReference type="NCBI Taxonomy" id="536013"/>
    <lineage>
        <taxon>Eukaryota</taxon>
        <taxon>Metazoa</taxon>
        <taxon>Ecdysozoa</taxon>
        <taxon>Arthropoda</taxon>
        <taxon>Hexapoda</taxon>
        <taxon>Insecta</taxon>
        <taxon>Pterygota</taxon>
        <taxon>Neoptera</taxon>
        <taxon>Paraneoptera</taxon>
        <taxon>Hemiptera</taxon>
        <taxon>Sternorrhyncha</taxon>
        <taxon>Coccoidea</taxon>
        <taxon>Coccidae</taxon>
        <taxon>Parthenolecanium</taxon>
    </lineage>
</organism>
<dbReference type="EMBL" id="JBBCAQ010000004">
    <property type="protein sequence ID" value="KAK7603937.1"/>
    <property type="molecule type" value="Genomic_DNA"/>
</dbReference>
<dbReference type="Pfam" id="PF01370">
    <property type="entry name" value="Epimerase"/>
    <property type="match status" value="1"/>
</dbReference>
<comment type="similarity">
    <text evidence="1">Belongs to the complex I NDUFA9 subunit family.</text>
</comment>
<reference evidence="7 8" key="1">
    <citation type="submission" date="2024-03" db="EMBL/GenBank/DDBJ databases">
        <title>Adaptation during the transition from Ophiocordyceps entomopathogen to insect associate is accompanied by gene loss and intensified selection.</title>
        <authorList>
            <person name="Ward C.M."/>
            <person name="Onetto C.A."/>
            <person name="Borneman A.R."/>
        </authorList>
    </citation>
    <scope>NUCLEOTIDE SEQUENCE [LARGE SCALE GENOMIC DNA]</scope>
    <source>
        <strain evidence="7">AWRI1</strain>
        <tissue evidence="7">Single Adult Female</tissue>
    </source>
</reference>
<evidence type="ECO:0000313" key="8">
    <source>
        <dbReference type="Proteomes" id="UP001367676"/>
    </source>
</evidence>
<dbReference type="CDD" id="cd05271">
    <property type="entry name" value="NDUFA9_like_SDR_a"/>
    <property type="match status" value="1"/>
</dbReference>
<dbReference type="Gene3D" id="3.40.50.720">
    <property type="entry name" value="NAD(P)-binding Rossmann-like Domain"/>
    <property type="match status" value="1"/>
</dbReference>
<protein>
    <recommendedName>
        <fullName evidence="2">NADH dehydrogenase [ubiquinone] 1 alpha subcomplex subunit 9, mitochondrial</fullName>
    </recommendedName>
    <alternativeName>
        <fullName evidence="4">Complex I-39kD</fullName>
    </alternativeName>
    <alternativeName>
        <fullName evidence="3">NADH-ubiquinone oxidoreductase 39 kDa subunit</fullName>
    </alternativeName>
</protein>
<dbReference type="SUPFAM" id="SSF51735">
    <property type="entry name" value="NAD(P)-binding Rossmann-fold domains"/>
    <property type="match status" value="1"/>
</dbReference>
<dbReference type="InterPro" id="IPR051207">
    <property type="entry name" value="ComplexI_NDUFA9_subunit"/>
</dbReference>
<proteinExistence type="inferred from homology"/>
<feature type="domain" description="NAD-dependent epimerase/dehydratase" evidence="6">
    <location>
        <begin position="58"/>
        <end position="278"/>
    </location>
</feature>
<gene>
    <name evidence="7" type="ORF">V9T40_004210</name>
</gene>
<dbReference type="AlphaFoldDB" id="A0AAN9TS81"/>
<dbReference type="GO" id="GO:0044877">
    <property type="term" value="F:protein-containing complex binding"/>
    <property type="evidence" value="ECO:0007669"/>
    <property type="project" value="TreeGrafter"/>
</dbReference>
<evidence type="ECO:0000256" key="3">
    <source>
        <dbReference type="ARBA" id="ARBA00042000"/>
    </source>
</evidence>
<dbReference type="PANTHER" id="PTHR12126:SF11">
    <property type="entry name" value="NADH DEHYDROGENASE [UBIQUINONE] 1 ALPHA SUBCOMPLEX SUBUNIT 9, MITOCHONDRIAL"/>
    <property type="match status" value="1"/>
</dbReference>
<dbReference type="PANTHER" id="PTHR12126">
    <property type="entry name" value="NADH-UBIQUINONE OXIDOREDUCTASE 39 KDA SUBUNIT-RELATED"/>
    <property type="match status" value="1"/>
</dbReference>
<dbReference type="InterPro" id="IPR036291">
    <property type="entry name" value="NAD(P)-bd_dom_sf"/>
</dbReference>
<evidence type="ECO:0000313" key="7">
    <source>
        <dbReference type="EMBL" id="KAK7603937.1"/>
    </source>
</evidence>
<sequence length="404" mass="46822">MAFNITVKRSPLIKSFSVSWIPSASINTENLRVIDTPTLEKAKRGTGYRSSFNGIVCTVFGASGFYGRNLVGRLGKHGTQIIIPHRCSWDEVSSAKVCADLGQVQFIDDFELNNEDCIRKAVKYSDVVVNLIGRDWDTRNWPMEKVHVDGARRIAKICREMGVKKLIHTSTINASPNPPEIEIKGGSRFLKTKWYGEQAVREEFPDAVIVRPSETFGPEQDTYFHYYGSARRLLWRNTLFLHKKGLETFKQPVFIGDCVSGFVELVKRNNKEVAGKTYQFVGPRAYRLHDLCYYIFDHMYKDSEFFGFEIADSRTDLWFRFFMSWNSLFKSAPHDYMCWERFERESLTDELDESLPNLRDLGVKLNYIEDLVYSCTIRYRAYNEYVEDTSEYQPPPGPPIIREI</sequence>
<evidence type="ECO:0000256" key="5">
    <source>
        <dbReference type="ARBA" id="ARBA00046455"/>
    </source>
</evidence>
<name>A0AAN9TS81_9HEMI</name>
<accession>A0AAN9TS81</accession>